<feature type="transmembrane region" description="Helical" evidence="3">
    <location>
        <begin position="90"/>
        <end position="107"/>
    </location>
</feature>
<dbReference type="InterPro" id="IPR017969">
    <property type="entry name" value="Heavy-metal-associated_CS"/>
</dbReference>
<sequence length="158" mass="18084">METTHKTYQINGMHCASCVNNVESTLTKIDGVESAIVNLPLATVRIEKTPEISFEIMQDALQKVGFKLVEKLEDDVSDQKDQDIYTWRQRLIVTSLLGIPLFIIGMWEMLTMNIISTISIITQFCLATPIMYISRYFYKNGFKTLLQRKPNMNSLIAL</sequence>
<dbReference type="InterPro" id="IPR006121">
    <property type="entry name" value="HMA_dom"/>
</dbReference>
<keyword evidence="3" id="KW-1133">Transmembrane helix</keyword>
<evidence type="ECO:0000256" key="2">
    <source>
        <dbReference type="ARBA" id="ARBA00022967"/>
    </source>
</evidence>
<dbReference type="SUPFAM" id="SSF55008">
    <property type="entry name" value="HMA, heavy metal-associated domain"/>
    <property type="match status" value="1"/>
</dbReference>
<protein>
    <recommendedName>
        <fullName evidence="4">HMA domain-containing protein</fullName>
    </recommendedName>
</protein>
<proteinExistence type="predicted"/>
<evidence type="ECO:0000256" key="1">
    <source>
        <dbReference type="ARBA" id="ARBA00022723"/>
    </source>
</evidence>
<dbReference type="AlphaFoldDB" id="A0A382UF62"/>
<feature type="non-terminal residue" evidence="5">
    <location>
        <position position="158"/>
    </location>
</feature>
<feature type="domain" description="HMA" evidence="4">
    <location>
        <begin position="4"/>
        <end position="69"/>
    </location>
</feature>
<keyword evidence="2" id="KW-1278">Translocase</keyword>
<evidence type="ECO:0000313" key="5">
    <source>
        <dbReference type="EMBL" id="SVD32338.1"/>
    </source>
</evidence>
<keyword evidence="3" id="KW-0812">Transmembrane</keyword>
<dbReference type="GO" id="GO:0055070">
    <property type="term" value="P:copper ion homeostasis"/>
    <property type="evidence" value="ECO:0007669"/>
    <property type="project" value="TreeGrafter"/>
</dbReference>
<gene>
    <name evidence="5" type="ORF">METZ01_LOCUS385192</name>
</gene>
<dbReference type="GO" id="GO:0043682">
    <property type="term" value="F:P-type divalent copper transporter activity"/>
    <property type="evidence" value="ECO:0007669"/>
    <property type="project" value="TreeGrafter"/>
</dbReference>
<dbReference type="EMBL" id="UINC01143422">
    <property type="protein sequence ID" value="SVD32338.1"/>
    <property type="molecule type" value="Genomic_DNA"/>
</dbReference>
<keyword evidence="1" id="KW-0479">Metal-binding</keyword>
<accession>A0A382UF62</accession>
<name>A0A382UF62_9ZZZZ</name>
<feature type="transmembrane region" description="Helical" evidence="3">
    <location>
        <begin position="113"/>
        <end position="133"/>
    </location>
</feature>
<dbReference type="GO" id="GO:0005507">
    <property type="term" value="F:copper ion binding"/>
    <property type="evidence" value="ECO:0007669"/>
    <property type="project" value="TreeGrafter"/>
</dbReference>
<dbReference type="PANTHER" id="PTHR43520:SF8">
    <property type="entry name" value="P-TYPE CU(+) TRANSPORTER"/>
    <property type="match status" value="1"/>
</dbReference>
<dbReference type="PROSITE" id="PS01047">
    <property type="entry name" value="HMA_1"/>
    <property type="match status" value="1"/>
</dbReference>
<keyword evidence="3" id="KW-0472">Membrane</keyword>
<dbReference type="Gene3D" id="3.30.70.100">
    <property type="match status" value="1"/>
</dbReference>
<dbReference type="GO" id="GO:0016020">
    <property type="term" value="C:membrane"/>
    <property type="evidence" value="ECO:0007669"/>
    <property type="project" value="TreeGrafter"/>
</dbReference>
<dbReference type="Pfam" id="PF00403">
    <property type="entry name" value="HMA"/>
    <property type="match status" value="1"/>
</dbReference>
<dbReference type="CDD" id="cd00371">
    <property type="entry name" value="HMA"/>
    <property type="match status" value="1"/>
</dbReference>
<dbReference type="PANTHER" id="PTHR43520">
    <property type="entry name" value="ATP7, ISOFORM B"/>
    <property type="match status" value="1"/>
</dbReference>
<evidence type="ECO:0000256" key="3">
    <source>
        <dbReference type="SAM" id="Phobius"/>
    </source>
</evidence>
<evidence type="ECO:0000259" key="4">
    <source>
        <dbReference type="PROSITE" id="PS50846"/>
    </source>
</evidence>
<dbReference type="InterPro" id="IPR036163">
    <property type="entry name" value="HMA_dom_sf"/>
</dbReference>
<dbReference type="PROSITE" id="PS50846">
    <property type="entry name" value="HMA_2"/>
    <property type="match status" value="1"/>
</dbReference>
<reference evidence="5" key="1">
    <citation type="submission" date="2018-05" db="EMBL/GenBank/DDBJ databases">
        <authorList>
            <person name="Lanie J.A."/>
            <person name="Ng W.-L."/>
            <person name="Kazmierczak K.M."/>
            <person name="Andrzejewski T.M."/>
            <person name="Davidsen T.M."/>
            <person name="Wayne K.J."/>
            <person name="Tettelin H."/>
            <person name="Glass J.I."/>
            <person name="Rusch D."/>
            <person name="Podicherti R."/>
            <person name="Tsui H.-C.T."/>
            <person name="Winkler M.E."/>
        </authorList>
    </citation>
    <scope>NUCLEOTIDE SEQUENCE</scope>
</reference>
<organism evidence="5">
    <name type="scientific">marine metagenome</name>
    <dbReference type="NCBI Taxonomy" id="408172"/>
    <lineage>
        <taxon>unclassified sequences</taxon>
        <taxon>metagenomes</taxon>
        <taxon>ecological metagenomes</taxon>
    </lineage>
</organism>